<evidence type="ECO:0000256" key="1">
    <source>
        <dbReference type="SAM" id="MobiDB-lite"/>
    </source>
</evidence>
<sequence length="199" mass="21194">MSLQSEILGLTIAYAALGVLLLIVLARTNLPVRAKAGAIVATSALYIVVFFKLQGLLGWSAYEAMPPKFELLWARVVESNIVNNEPGSIHLWVEELDEKNRPSQVPRAFVLPYSAALAQKVEAAKNELKLGHHLWGKPKDFGSGDGDDDPHGAEVRIGGGIGGDPPGGGLLDTKFLSGGGPSFEFLPLPPPTLPPKDDP</sequence>
<keyword evidence="2" id="KW-1133">Transmembrane helix</keyword>
<feature type="transmembrane region" description="Helical" evidence="2">
    <location>
        <begin position="38"/>
        <end position="59"/>
    </location>
</feature>
<dbReference type="AlphaFoldDB" id="A0A1I7NTZ2"/>
<dbReference type="OrthoDB" id="7853265at2"/>
<dbReference type="EMBL" id="FPCH01000003">
    <property type="protein sequence ID" value="SFV38131.1"/>
    <property type="molecule type" value="Genomic_DNA"/>
</dbReference>
<dbReference type="Proteomes" id="UP000199423">
    <property type="component" value="Unassembled WGS sequence"/>
</dbReference>
<feature type="region of interest" description="Disordered" evidence="1">
    <location>
        <begin position="139"/>
        <end position="199"/>
    </location>
</feature>
<keyword evidence="2" id="KW-0812">Transmembrane</keyword>
<accession>A0A1I7NTZ2</accession>
<reference evidence="4" key="1">
    <citation type="submission" date="2016-10" db="EMBL/GenBank/DDBJ databases">
        <authorList>
            <person name="Varghese N."/>
            <person name="Submissions S."/>
        </authorList>
    </citation>
    <scope>NUCLEOTIDE SEQUENCE [LARGE SCALE GENOMIC DNA]</scope>
    <source>
        <strain evidence="4">DSM 1565</strain>
    </source>
</reference>
<keyword evidence="4" id="KW-1185">Reference proteome</keyword>
<feature type="transmembrane region" description="Helical" evidence="2">
    <location>
        <begin position="7"/>
        <end position="26"/>
    </location>
</feature>
<evidence type="ECO:0000313" key="3">
    <source>
        <dbReference type="EMBL" id="SFV38131.1"/>
    </source>
</evidence>
<organism evidence="3 4">
    <name type="scientific">Hyphomicrobium facile</name>
    <dbReference type="NCBI Taxonomy" id="51670"/>
    <lineage>
        <taxon>Bacteria</taxon>
        <taxon>Pseudomonadati</taxon>
        <taxon>Pseudomonadota</taxon>
        <taxon>Alphaproteobacteria</taxon>
        <taxon>Hyphomicrobiales</taxon>
        <taxon>Hyphomicrobiaceae</taxon>
        <taxon>Hyphomicrobium</taxon>
    </lineage>
</organism>
<protein>
    <submittedName>
        <fullName evidence="3">Uncharacterized protein</fullName>
    </submittedName>
</protein>
<gene>
    <name evidence="3" type="ORF">SAMN04488557_3534</name>
</gene>
<name>A0A1I7NTZ2_9HYPH</name>
<dbReference type="RefSeq" id="WP_092868986.1">
    <property type="nucleotide sequence ID" value="NZ_FPCH01000003.1"/>
</dbReference>
<feature type="compositionally biased region" description="Gly residues" evidence="1">
    <location>
        <begin position="157"/>
        <end position="170"/>
    </location>
</feature>
<proteinExistence type="predicted"/>
<keyword evidence="2" id="KW-0472">Membrane</keyword>
<evidence type="ECO:0000313" key="4">
    <source>
        <dbReference type="Proteomes" id="UP000199423"/>
    </source>
</evidence>
<feature type="compositionally biased region" description="Pro residues" evidence="1">
    <location>
        <begin position="187"/>
        <end position="199"/>
    </location>
</feature>
<dbReference type="STRING" id="51670.SAMN04488557_3534"/>
<evidence type="ECO:0000256" key="2">
    <source>
        <dbReference type="SAM" id="Phobius"/>
    </source>
</evidence>